<dbReference type="PANTHER" id="PTHR30237:SF5">
    <property type="entry name" value="CARBOXYPEPTIDASE VC_A0337-RELATED"/>
    <property type="match status" value="1"/>
</dbReference>
<dbReference type="AlphaFoldDB" id="A0A2D0JPI0"/>
<organism evidence="2 3">
    <name type="scientific">Xenorhabdus miraniensis</name>
    <dbReference type="NCBI Taxonomy" id="351674"/>
    <lineage>
        <taxon>Bacteria</taxon>
        <taxon>Pseudomonadati</taxon>
        <taxon>Pseudomonadota</taxon>
        <taxon>Gammaproteobacteria</taxon>
        <taxon>Enterobacterales</taxon>
        <taxon>Morganellaceae</taxon>
        <taxon>Xenorhabdus</taxon>
    </lineage>
</organism>
<sequence length="98" mass="11161">MAQCWEEQIERVFAHLLLYGTFNKTSAIILGKHGQFNDRGTGRNFLNILKEVLNNREVTILADFDSCHTPMFTIPLGVDIAINFDSESVFLPELWCAN</sequence>
<feature type="domain" description="LD-carboxypeptidase C-terminal" evidence="1">
    <location>
        <begin position="7"/>
        <end position="81"/>
    </location>
</feature>
<comment type="caution">
    <text evidence="2">The sequence shown here is derived from an EMBL/GenBank/DDBJ whole genome shotgun (WGS) entry which is preliminary data.</text>
</comment>
<dbReference type="PANTHER" id="PTHR30237">
    <property type="entry name" value="MURAMOYLTETRAPEPTIDE CARBOXYPEPTIDASE"/>
    <property type="match status" value="1"/>
</dbReference>
<evidence type="ECO:0000313" key="3">
    <source>
        <dbReference type="Proteomes" id="UP000221980"/>
    </source>
</evidence>
<gene>
    <name evidence="2" type="ORF">Xmir_02515</name>
</gene>
<evidence type="ECO:0000313" key="2">
    <source>
        <dbReference type="EMBL" id="PHM48177.1"/>
    </source>
</evidence>
<dbReference type="InterPro" id="IPR027461">
    <property type="entry name" value="Carboxypeptidase_A_C_sf"/>
</dbReference>
<keyword evidence="3" id="KW-1185">Reference proteome</keyword>
<evidence type="ECO:0000259" key="1">
    <source>
        <dbReference type="Pfam" id="PF17676"/>
    </source>
</evidence>
<accession>A0A2D0JPI0</accession>
<dbReference type="SUPFAM" id="SSF141986">
    <property type="entry name" value="LD-carboxypeptidase A C-terminal domain-like"/>
    <property type="match status" value="1"/>
</dbReference>
<reference evidence="2 3" key="1">
    <citation type="journal article" date="2017" name="Nat. Microbiol.">
        <title>Natural product diversity associated with the nematode symbionts Photorhabdus and Xenorhabdus.</title>
        <authorList>
            <person name="Tobias N.J."/>
            <person name="Wolff H."/>
            <person name="Djahanschiri B."/>
            <person name="Grundmann F."/>
            <person name="Kronenwerth M."/>
            <person name="Shi Y.M."/>
            <person name="Simonyi S."/>
            <person name="Grun P."/>
            <person name="Shapiro-Ilan D."/>
            <person name="Pidot S.J."/>
            <person name="Stinear T.P."/>
            <person name="Ebersberger I."/>
            <person name="Bode H.B."/>
        </authorList>
    </citation>
    <scope>NUCLEOTIDE SEQUENCE [LARGE SCALE GENOMIC DNA]</scope>
    <source>
        <strain evidence="2 3">DSM 17902</strain>
    </source>
</reference>
<dbReference type="Proteomes" id="UP000221980">
    <property type="component" value="Unassembled WGS sequence"/>
</dbReference>
<dbReference type="EMBL" id="NITZ01000012">
    <property type="protein sequence ID" value="PHM48177.1"/>
    <property type="molecule type" value="Genomic_DNA"/>
</dbReference>
<protein>
    <submittedName>
        <fullName evidence="2">Peptidase S66</fullName>
    </submittedName>
</protein>
<dbReference type="Gene3D" id="3.50.30.60">
    <property type="entry name" value="LD-carboxypeptidase A C-terminal domain-like"/>
    <property type="match status" value="1"/>
</dbReference>
<name>A0A2D0JPI0_9GAMM</name>
<dbReference type="InterPro" id="IPR003507">
    <property type="entry name" value="S66_fam"/>
</dbReference>
<dbReference type="InterPro" id="IPR040921">
    <property type="entry name" value="Peptidase_S66C"/>
</dbReference>
<proteinExistence type="predicted"/>
<dbReference type="Pfam" id="PF17676">
    <property type="entry name" value="Peptidase_S66C"/>
    <property type="match status" value="1"/>
</dbReference>